<sequence>MKRNPFSEEIPSELELARHEFEHKKAKLL</sequence>
<dbReference type="EMBL" id="JABFAF010273544">
    <property type="protein sequence ID" value="MBA0878950.1"/>
    <property type="molecule type" value="Genomic_DNA"/>
</dbReference>
<accession>A0A7J9N6U3</accession>
<dbReference type="OrthoDB" id="10460777at2759"/>
<evidence type="ECO:0000313" key="2">
    <source>
        <dbReference type="Proteomes" id="UP000593576"/>
    </source>
</evidence>
<dbReference type="AlphaFoldDB" id="A0A7J9N6U3"/>
<keyword evidence="2" id="KW-1185">Reference proteome</keyword>
<name>A0A7J9N6U3_GOSSC</name>
<protein>
    <submittedName>
        <fullName evidence="1">Uncharacterized protein</fullName>
    </submittedName>
</protein>
<comment type="caution">
    <text evidence="1">The sequence shown here is derived from an EMBL/GenBank/DDBJ whole genome shotgun (WGS) entry which is preliminary data.</text>
</comment>
<dbReference type="Proteomes" id="UP000593576">
    <property type="component" value="Unassembled WGS sequence"/>
</dbReference>
<evidence type="ECO:0000313" key="1">
    <source>
        <dbReference type="EMBL" id="MBA0878950.1"/>
    </source>
</evidence>
<organism evidence="1 2">
    <name type="scientific">Gossypium schwendimanii</name>
    <name type="common">Cotton</name>
    <dbReference type="NCBI Taxonomy" id="34291"/>
    <lineage>
        <taxon>Eukaryota</taxon>
        <taxon>Viridiplantae</taxon>
        <taxon>Streptophyta</taxon>
        <taxon>Embryophyta</taxon>
        <taxon>Tracheophyta</taxon>
        <taxon>Spermatophyta</taxon>
        <taxon>Magnoliopsida</taxon>
        <taxon>eudicotyledons</taxon>
        <taxon>Gunneridae</taxon>
        <taxon>Pentapetalae</taxon>
        <taxon>rosids</taxon>
        <taxon>malvids</taxon>
        <taxon>Malvales</taxon>
        <taxon>Malvaceae</taxon>
        <taxon>Malvoideae</taxon>
        <taxon>Gossypium</taxon>
    </lineage>
</organism>
<gene>
    <name evidence="1" type="ORF">Goshw_012610</name>
</gene>
<proteinExistence type="predicted"/>
<reference evidence="1 2" key="1">
    <citation type="journal article" date="2019" name="Genome Biol. Evol.">
        <title>Insights into the evolution of the New World diploid cottons (Gossypium, subgenus Houzingenia) based on genome sequencing.</title>
        <authorList>
            <person name="Grover C.E."/>
            <person name="Arick M.A. 2nd"/>
            <person name="Thrash A."/>
            <person name="Conover J.L."/>
            <person name="Sanders W.S."/>
            <person name="Peterson D.G."/>
            <person name="Frelichowski J.E."/>
            <person name="Scheffler J.A."/>
            <person name="Scheffler B.E."/>
            <person name="Wendel J.F."/>
        </authorList>
    </citation>
    <scope>NUCLEOTIDE SEQUENCE [LARGE SCALE GENOMIC DNA]</scope>
    <source>
        <strain evidence="1">1</strain>
        <tissue evidence="1">Leaf</tissue>
    </source>
</reference>